<protein>
    <submittedName>
        <fullName evidence="2">Uncharacterized protein</fullName>
    </submittedName>
</protein>
<dbReference type="Proteomes" id="UP000663832">
    <property type="component" value="Unassembled WGS sequence"/>
</dbReference>
<comment type="caution">
    <text evidence="2">The sequence shown here is derived from an EMBL/GenBank/DDBJ whole genome shotgun (WGS) entry which is preliminary data.</text>
</comment>
<name>A0A815PY52_9BILA</name>
<evidence type="ECO:0000256" key="1">
    <source>
        <dbReference type="SAM" id="Coils"/>
    </source>
</evidence>
<evidence type="ECO:0000313" key="3">
    <source>
        <dbReference type="Proteomes" id="UP000663832"/>
    </source>
</evidence>
<dbReference type="AlphaFoldDB" id="A0A815PY52"/>
<dbReference type="EMBL" id="CAJNOM010000469">
    <property type="protein sequence ID" value="CAF1455058.1"/>
    <property type="molecule type" value="Genomic_DNA"/>
</dbReference>
<reference evidence="2" key="1">
    <citation type="submission" date="2021-02" db="EMBL/GenBank/DDBJ databases">
        <authorList>
            <person name="Nowell W R."/>
        </authorList>
    </citation>
    <scope>NUCLEOTIDE SEQUENCE</scope>
</reference>
<dbReference type="SUPFAM" id="SSF46966">
    <property type="entry name" value="Spectrin repeat"/>
    <property type="match status" value="1"/>
</dbReference>
<keyword evidence="3" id="KW-1185">Reference proteome</keyword>
<sequence length="116" mass="13769">MIHHLSPLVEQLKLKSKSILSDWQEYNRNLLQIEIFLREAKAEAEIDRVEISVVNVETYEMSTRKVQDFQQRIQQLNNEITKLHEYSLKLNKHLPSIAAQQKKNTQYSVINNQYSE</sequence>
<organism evidence="2 3">
    <name type="scientific">Adineta steineri</name>
    <dbReference type="NCBI Taxonomy" id="433720"/>
    <lineage>
        <taxon>Eukaryota</taxon>
        <taxon>Metazoa</taxon>
        <taxon>Spiralia</taxon>
        <taxon>Gnathifera</taxon>
        <taxon>Rotifera</taxon>
        <taxon>Eurotatoria</taxon>
        <taxon>Bdelloidea</taxon>
        <taxon>Adinetida</taxon>
        <taxon>Adinetidae</taxon>
        <taxon>Adineta</taxon>
    </lineage>
</organism>
<evidence type="ECO:0000313" key="2">
    <source>
        <dbReference type="EMBL" id="CAF1455058.1"/>
    </source>
</evidence>
<keyword evidence="1" id="KW-0175">Coiled coil</keyword>
<gene>
    <name evidence="2" type="ORF">QVE165_LOCUS40549</name>
</gene>
<feature type="non-terminal residue" evidence="2">
    <location>
        <position position="1"/>
    </location>
</feature>
<proteinExistence type="predicted"/>
<feature type="coiled-coil region" evidence="1">
    <location>
        <begin position="59"/>
        <end position="86"/>
    </location>
</feature>
<accession>A0A815PY52</accession>